<proteinExistence type="predicted"/>
<dbReference type="AlphaFoldDB" id="X1TL23"/>
<dbReference type="GO" id="GO:0006310">
    <property type="term" value="P:DNA recombination"/>
    <property type="evidence" value="ECO:0007669"/>
    <property type="project" value="UniProtKB-KW"/>
</dbReference>
<dbReference type="GO" id="GO:0003677">
    <property type="term" value="F:DNA binding"/>
    <property type="evidence" value="ECO:0007669"/>
    <property type="project" value="InterPro"/>
</dbReference>
<reference evidence="3" key="1">
    <citation type="journal article" date="2014" name="Front. Microbiol.">
        <title>High frequency of phylogenetically diverse reductive dehalogenase-homologous genes in deep subseafloor sedimentary metagenomes.</title>
        <authorList>
            <person name="Kawai M."/>
            <person name="Futagami T."/>
            <person name="Toyoda A."/>
            <person name="Takaki Y."/>
            <person name="Nishi S."/>
            <person name="Hori S."/>
            <person name="Arai W."/>
            <person name="Tsubouchi T."/>
            <person name="Morono Y."/>
            <person name="Uchiyama I."/>
            <person name="Ito T."/>
            <person name="Fujiyama A."/>
            <person name="Inagaki F."/>
            <person name="Takami H."/>
        </authorList>
    </citation>
    <scope>NUCLEOTIDE SEQUENCE</scope>
    <source>
        <strain evidence="3">Expedition CK06-06</strain>
    </source>
</reference>
<protein>
    <recommendedName>
        <fullName evidence="2">Tyr recombinase domain-containing protein</fullName>
    </recommendedName>
</protein>
<organism evidence="3">
    <name type="scientific">marine sediment metagenome</name>
    <dbReference type="NCBI Taxonomy" id="412755"/>
    <lineage>
        <taxon>unclassified sequences</taxon>
        <taxon>metagenomes</taxon>
        <taxon>ecological metagenomes</taxon>
    </lineage>
</organism>
<dbReference type="InterPro" id="IPR013762">
    <property type="entry name" value="Integrase-like_cat_sf"/>
</dbReference>
<evidence type="ECO:0000313" key="3">
    <source>
        <dbReference type="EMBL" id="GAI92056.1"/>
    </source>
</evidence>
<name>X1TL23_9ZZZZ</name>
<dbReference type="InterPro" id="IPR002104">
    <property type="entry name" value="Integrase_catalytic"/>
</dbReference>
<dbReference type="GO" id="GO:0015074">
    <property type="term" value="P:DNA integration"/>
    <property type="evidence" value="ECO:0007669"/>
    <property type="project" value="InterPro"/>
</dbReference>
<dbReference type="InterPro" id="IPR011010">
    <property type="entry name" value="DNA_brk_join_enz"/>
</dbReference>
<feature type="non-terminal residue" evidence="3">
    <location>
        <position position="1"/>
    </location>
</feature>
<dbReference type="PROSITE" id="PS51898">
    <property type="entry name" value="TYR_RECOMBINASE"/>
    <property type="match status" value="1"/>
</dbReference>
<feature type="domain" description="Tyr recombinase" evidence="2">
    <location>
        <begin position="1"/>
        <end position="128"/>
    </location>
</feature>
<dbReference type="Gene3D" id="1.10.443.10">
    <property type="entry name" value="Intergrase catalytic core"/>
    <property type="match status" value="1"/>
</dbReference>
<accession>X1TL23</accession>
<dbReference type="Pfam" id="PF00589">
    <property type="entry name" value="Phage_integrase"/>
    <property type="match status" value="1"/>
</dbReference>
<evidence type="ECO:0000256" key="1">
    <source>
        <dbReference type="ARBA" id="ARBA00023172"/>
    </source>
</evidence>
<evidence type="ECO:0000259" key="2">
    <source>
        <dbReference type="PROSITE" id="PS51898"/>
    </source>
</evidence>
<comment type="caution">
    <text evidence="3">The sequence shown here is derived from an EMBL/GenBank/DDBJ whole genome shotgun (WGS) entry which is preliminary data.</text>
</comment>
<dbReference type="SUPFAM" id="SSF56349">
    <property type="entry name" value="DNA breaking-rejoining enzymes"/>
    <property type="match status" value="1"/>
</dbReference>
<dbReference type="EMBL" id="BARW01024452">
    <property type="protein sequence ID" value="GAI92056.1"/>
    <property type="molecule type" value="Genomic_DNA"/>
</dbReference>
<sequence length="180" mass="20332">RQLKRGIVPIHIEIHRKKTGERVDSFFGPNAIDALNDYLGGRTRDLLFGRGMSMRTIQKRVKAIGIRARVATKNRPTTPYTLRDAFNTLMKQSGMNEAMVERMMGHSIGRVRGAYLVIGESDLISGLPISKLASTYMKHYGAIDVGKISKTWKVTETYMKKGWRIKQAETSVLREESTTT</sequence>
<keyword evidence="1" id="KW-0233">DNA recombination</keyword>
<gene>
    <name evidence="3" type="ORF">S12H4_40313</name>
</gene>